<reference evidence="1" key="1">
    <citation type="submission" date="2022-01" db="EMBL/GenBank/DDBJ databases">
        <authorList>
            <person name="King R."/>
        </authorList>
    </citation>
    <scope>NUCLEOTIDE SEQUENCE</scope>
</reference>
<dbReference type="EMBL" id="OV725079">
    <property type="protein sequence ID" value="CAH1396257.1"/>
    <property type="molecule type" value="Genomic_DNA"/>
</dbReference>
<gene>
    <name evidence="1" type="ORF">NEZAVI_LOCUS6361</name>
</gene>
<evidence type="ECO:0000313" key="2">
    <source>
        <dbReference type="Proteomes" id="UP001152798"/>
    </source>
</evidence>
<name>A0A9P0H6G9_NEZVI</name>
<accession>A0A9P0H6G9</accession>
<keyword evidence="2" id="KW-1185">Reference proteome</keyword>
<sequence length="78" mass="9152">MVGYRADSKIVPIDNNGDDYRLQIRWKFMKHGPVKHSVLFAVSFRKLLPGSLCYPRRIENNENYLQIVQEIESLINDT</sequence>
<dbReference type="Proteomes" id="UP001152798">
    <property type="component" value="Chromosome 3"/>
</dbReference>
<evidence type="ECO:0000313" key="1">
    <source>
        <dbReference type="EMBL" id="CAH1396257.1"/>
    </source>
</evidence>
<protein>
    <submittedName>
        <fullName evidence="1">Uncharacterized protein</fullName>
    </submittedName>
</protein>
<dbReference type="AlphaFoldDB" id="A0A9P0H6G9"/>
<proteinExistence type="predicted"/>
<organism evidence="1 2">
    <name type="scientific">Nezara viridula</name>
    <name type="common">Southern green stink bug</name>
    <name type="synonym">Cimex viridulus</name>
    <dbReference type="NCBI Taxonomy" id="85310"/>
    <lineage>
        <taxon>Eukaryota</taxon>
        <taxon>Metazoa</taxon>
        <taxon>Ecdysozoa</taxon>
        <taxon>Arthropoda</taxon>
        <taxon>Hexapoda</taxon>
        <taxon>Insecta</taxon>
        <taxon>Pterygota</taxon>
        <taxon>Neoptera</taxon>
        <taxon>Paraneoptera</taxon>
        <taxon>Hemiptera</taxon>
        <taxon>Heteroptera</taxon>
        <taxon>Panheteroptera</taxon>
        <taxon>Pentatomomorpha</taxon>
        <taxon>Pentatomoidea</taxon>
        <taxon>Pentatomidae</taxon>
        <taxon>Pentatominae</taxon>
        <taxon>Nezara</taxon>
    </lineage>
</organism>